<dbReference type="Proteomes" id="UP000499080">
    <property type="component" value="Unassembled WGS sequence"/>
</dbReference>
<protein>
    <submittedName>
        <fullName evidence="1">Uncharacterized protein</fullName>
    </submittedName>
</protein>
<dbReference type="EMBL" id="BGPR01000640">
    <property type="protein sequence ID" value="GBM29619.1"/>
    <property type="molecule type" value="Genomic_DNA"/>
</dbReference>
<gene>
    <name evidence="1" type="ORF">AVEN_130096_1</name>
</gene>
<accession>A0A4Y2EMQ6</accession>
<comment type="caution">
    <text evidence="1">The sequence shown here is derived from an EMBL/GenBank/DDBJ whole genome shotgun (WGS) entry which is preliminary data.</text>
</comment>
<sequence length="107" mass="11731">MILIRRLSIPSIPGALPDGRCSITTKISWGRMEDQLAVLRWLDFNLLEGQGKGKSGPGCFVLPLADFPLSLRLSSTEFVIGKMIFETPSCAASYADGRLRCRIFASP</sequence>
<keyword evidence="2" id="KW-1185">Reference proteome</keyword>
<proteinExistence type="predicted"/>
<name>A0A4Y2EMQ6_ARAVE</name>
<evidence type="ECO:0000313" key="1">
    <source>
        <dbReference type="EMBL" id="GBM29619.1"/>
    </source>
</evidence>
<organism evidence="1 2">
    <name type="scientific">Araneus ventricosus</name>
    <name type="common">Orbweaver spider</name>
    <name type="synonym">Epeira ventricosa</name>
    <dbReference type="NCBI Taxonomy" id="182803"/>
    <lineage>
        <taxon>Eukaryota</taxon>
        <taxon>Metazoa</taxon>
        <taxon>Ecdysozoa</taxon>
        <taxon>Arthropoda</taxon>
        <taxon>Chelicerata</taxon>
        <taxon>Arachnida</taxon>
        <taxon>Araneae</taxon>
        <taxon>Araneomorphae</taxon>
        <taxon>Entelegynae</taxon>
        <taxon>Araneoidea</taxon>
        <taxon>Araneidae</taxon>
        <taxon>Araneus</taxon>
    </lineage>
</organism>
<evidence type="ECO:0000313" key="2">
    <source>
        <dbReference type="Proteomes" id="UP000499080"/>
    </source>
</evidence>
<dbReference type="AlphaFoldDB" id="A0A4Y2EMQ6"/>
<reference evidence="1 2" key="1">
    <citation type="journal article" date="2019" name="Sci. Rep.">
        <title>Orb-weaving spider Araneus ventricosus genome elucidates the spidroin gene catalogue.</title>
        <authorList>
            <person name="Kono N."/>
            <person name="Nakamura H."/>
            <person name="Ohtoshi R."/>
            <person name="Moran D.A.P."/>
            <person name="Shinohara A."/>
            <person name="Yoshida Y."/>
            <person name="Fujiwara M."/>
            <person name="Mori M."/>
            <person name="Tomita M."/>
            <person name="Arakawa K."/>
        </authorList>
    </citation>
    <scope>NUCLEOTIDE SEQUENCE [LARGE SCALE GENOMIC DNA]</scope>
</reference>